<organism evidence="8 9">
    <name type="scientific">Devosia pacifica</name>
    <dbReference type="NCBI Taxonomy" id="1335967"/>
    <lineage>
        <taxon>Bacteria</taxon>
        <taxon>Pseudomonadati</taxon>
        <taxon>Pseudomonadota</taxon>
        <taxon>Alphaproteobacteria</taxon>
        <taxon>Hyphomicrobiales</taxon>
        <taxon>Devosiaceae</taxon>
        <taxon>Devosia</taxon>
    </lineage>
</organism>
<evidence type="ECO:0000259" key="7">
    <source>
        <dbReference type="PROSITE" id="PS50893"/>
    </source>
</evidence>
<reference evidence="8" key="1">
    <citation type="journal article" date="2014" name="Int. J. Syst. Evol. Microbiol.">
        <title>Complete genome sequence of Corynebacterium casei LMG S-19264T (=DSM 44701T), isolated from a smear-ripened cheese.</title>
        <authorList>
            <consortium name="US DOE Joint Genome Institute (JGI-PGF)"/>
            <person name="Walter F."/>
            <person name="Albersmeier A."/>
            <person name="Kalinowski J."/>
            <person name="Ruckert C."/>
        </authorList>
    </citation>
    <scope>NUCLEOTIDE SEQUENCE</scope>
    <source>
        <strain evidence="8">KCTC 32437</strain>
    </source>
</reference>
<dbReference type="NCBIfam" id="TIGR01189">
    <property type="entry name" value="ccmA"/>
    <property type="match status" value="1"/>
</dbReference>
<evidence type="ECO:0000313" key="9">
    <source>
        <dbReference type="Proteomes" id="UP000646579"/>
    </source>
</evidence>
<keyword evidence="9" id="KW-1185">Reference proteome</keyword>
<dbReference type="Pfam" id="PF00005">
    <property type="entry name" value="ABC_tran"/>
    <property type="match status" value="1"/>
</dbReference>
<keyword evidence="3" id="KW-0201">Cytochrome c-type biogenesis</keyword>
<dbReference type="Gene3D" id="3.40.50.300">
    <property type="entry name" value="P-loop containing nucleotide triphosphate hydrolases"/>
    <property type="match status" value="1"/>
</dbReference>
<dbReference type="InterPro" id="IPR003593">
    <property type="entry name" value="AAA+_ATPase"/>
</dbReference>
<reference evidence="8" key="2">
    <citation type="submission" date="2020-09" db="EMBL/GenBank/DDBJ databases">
        <authorList>
            <person name="Sun Q."/>
            <person name="Kim S."/>
        </authorList>
    </citation>
    <scope>NUCLEOTIDE SEQUENCE</scope>
    <source>
        <strain evidence="8">KCTC 32437</strain>
    </source>
</reference>
<evidence type="ECO:0000256" key="2">
    <source>
        <dbReference type="ARBA" id="ARBA00022741"/>
    </source>
</evidence>
<dbReference type="Proteomes" id="UP000646579">
    <property type="component" value="Unassembled WGS sequence"/>
</dbReference>
<feature type="domain" description="ABC transporter" evidence="7">
    <location>
        <begin position="7"/>
        <end position="204"/>
    </location>
</feature>
<evidence type="ECO:0000256" key="4">
    <source>
        <dbReference type="ARBA" id="ARBA00022840"/>
    </source>
</evidence>
<dbReference type="PANTHER" id="PTHR43499:SF1">
    <property type="entry name" value="ABC TRANSPORTER I FAMILY MEMBER 1"/>
    <property type="match status" value="1"/>
</dbReference>
<dbReference type="EMBL" id="BMZE01000002">
    <property type="protein sequence ID" value="GHA24156.1"/>
    <property type="molecule type" value="Genomic_DNA"/>
</dbReference>
<keyword evidence="5" id="KW-1278">Translocase</keyword>
<dbReference type="SMART" id="SM00382">
    <property type="entry name" value="AAA"/>
    <property type="match status" value="1"/>
</dbReference>
<comment type="caution">
    <text evidence="8">The sequence shown here is derived from an EMBL/GenBank/DDBJ whole genome shotgun (WGS) entry which is preliminary data.</text>
</comment>
<dbReference type="InterPro" id="IPR005895">
    <property type="entry name" value="ABC_transptr_haem_export_CcmA"/>
</dbReference>
<dbReference type="GO" id="GO:0017004">
    <property type="term" value="P:cytochrome complex assembly"/>
    <property type="evidence" value="ECO:0007669"/>
    <property type="project" value="UniProtKB-KW"/>
</dbReference>
<proteinExistence type="predicted"/>
<dbReference type="PROSITE" id="PS50893">
    <property type="entry name" value="ABC_TRANSPORTER_2"/>
    <property type="match status" value="1"/>
</dbReference>
<sequence>MTLRQDLRRLSLCATGLSGARGERILFANLDLKAEAGTALLLRGANGAGKTTLLLMLYGAIRPLAGQIVWSGQDPEGPPFIHLFGHRAAVRARLAVLETLNFWRDANGGTKDCVEALERVGLGGLGSLDAGYLSAGQTRRLSLARLLVAPRPVWLLDEPTAALDPDGDRLVGELMAEHLAAGGLIIAATHLPLAFVGTSSEIRLDG</sequence>
<dbReference type="AlphaFoldDB" id="A0A918S4W5"/>
<keyword evidence="2" id="KW-0547">Nucleotide-binding</keyword>
<dbReference type="GO" id="GO:0005524">
    <property type="term" value="F:ATP binding"/>
    <property type="evidence" value="ECO:0007669"/>
    <property type="project" value="UniProtKB-KW"/>
</dbReference>
<evidence type="ECO:0000256" key="1">
    <source>
        <dbReference type="ARBA" id="ARBA00022448"/>
    </source>
</evidence>
<name>A0A918S4W5_9HYPH</name>
<dbReference type="InterPro" id="IPR003439">
    <property type="entry name" value="ABC_transporter-like_ATP-bd"/>
</dbReference>
<keyword evidence="4 8" id="KW-0067">ATP-binding</keyword>
<dbReference type="GO" id="GO:0016887">
    <property type="term" value="F:ATP hydrolysis activity"/>
    <property type="evidence" value="ECO:0007669"/>
    <property type="project" value="InterPro"/>
</dbReference>
<dbReference type="SUPFAM" id="SSF52540">
    <property type="entry name" value="P-loop containing nucleoside triphosphate hydrolases"/>
    <property type="match status" value="1"/>
</dbReference>
<dbReference type="PANTHER" id="PTHR43499">
    <property type="entry name" value="ABC TRANSPORTER I FAMILY MEMBER 1"/>
    <property type="match status" value="1"/>
</dbReference>
<dbReference type="GO" id="GO:0022857">
    <property type="term" value="F:transmembrane transporter activity"/>
    <property type="evidence" value="ECO:0007669"/>
    <property type="project" value="InterPro"/>
</dbReference>
<evidence type="ECO:0000256" key="3">
    <source>
        <dbReference type="ARBA" id="ARBA00022748"/>
    </source>
</evidence>
<gene>
    <name evidence="8" type="primary">ccmA</name>
    <name evidence="8" type="ORF">GCM10007989_19760</name>
</gene>
<protein>
    <submittedName>
        <fullName evidence="8">Cytochrome c biogenesis ATP-binding export protein CcmA</fullName>
    </submittedName>
</protein>
<keyword evidence="6" id="KW-0472">Membrane</keyword>
<dbReference type="InterPro" id="IPR027417">
    <property type="entry name" value="P-loop_NTPase"/>
</dbReference>
<evidence type="ECO:0000256" key="6">
    <source>
        <dbReference type="ARBA" id="ARBA00023136"/>
    </source>
</evidence>
<keyword evidence="1" id="KW-0813">Transport</keyword>
<evidence type="ECO:0000256" key="5">
    <source>
        <dbReference type="ARBA" id="ARBA00022967"/>
    </source>
</evidence>
<evidence type="ECO:0000313" key="8">
    <source>
        <dbReference type="EMBL" id="GHA24156.1"/>
    </source>
</evidence>
<accession>A0A918S4W5</accession>